<keyword evidence="8 11" id="KW-0406">Ion transport</keyword>
<keyword evidence="6 11" id="KW-0375">Hydrogen ion transport</keyword>
<dbReference type="GO" id="GO:0005886">
    <property type="term" value="C:plasma membrane"/>
    <property type="evidence" value="ECO:0007669"/>
    <property type="project" value="UniProtKB-SubCell"/>
</dbReference>
<protein>
    <recommendedName>
        <fullName evidence="11 12">ATP synthase subunit a</fullName>
    </recommendedName>
    <alternativeName>
        <fullName evidence="11">ATP synthase F0 sector subunit a</fullName>
    </alternativeName>
    <alternativeName>
        <fullName evidence="11">F-ATPase subunit 6</fullName>
    </alternativeName>
</protein>
<evidence type="ECO:0000256" key="12">
    <source>
        <dbReference type="RuleBase" id="RU000483"/>
    </source>
</evidence>
<keyword evidence="5 11" id="KW-0812">Transmembrane</keyword>
<dbReference type="GO" id="GO:0045259">
    <property type="term" value="C:proton-transporting ATP synthase complex"/>
    <property type="evidence" value="ECO:0007669"/>
    <property type="project" value="UniProtKB-KW"/>
</dbReference>
<comment type="function">
    <text evidence="11 12">Key component of the proton channel; it plays a direct role in the translocation of protons across the membrane.</text>
</comment>
<dbReference type="InterPro" id="IPR035908">
    <property type="entry name" value="F0_ATP_A_sf"/>
</dbReference>
<evidence type="ECO:0000256" key="10">
    <source>
        <dbReference type="ARBA" id="ARBA00023310"/>
    </source>
</evidence>
<evidence type="ECO:0000256" key="2">
    <source>
        <dbReference type="ARBA" id="ARBA00006810"/>
    </source>
</evidence>
<evidence type="ECO:0000256" key="1">
    <source>
        <dbReference type="ARBA" id="ARBA00004141"/>
    </source>
</evidence>
<dbReference type="KEGG" id="tgi:RBB81_11940"/>
<feature type="transmembrane region" description="Helical" evidence="11">
    <location>
        <begin position="162"/>
        <end position="188"/>
    </location>
</feature>
<reference evidence="13" key="2">
    <citation type="journal article" date="2024" name="Environ. Microbiol.">
        <title>Genome analysis and description of Tunturibacter gen. nov. expands the diversity of Terriglobia in tundra soils.</title>
        <authorList>
            <person name="Messyasz A."/>
            <person name="Mannisto M.K."/>
            <person name="Kerkhof L.J."/>
            <person name="Haggblom M.M."/>
        </authorList>
    </citation>
    <scope>NUCLEOTIDE SEQUENCE</scope>
    <source>
        <strain evidence="13">M8UP39</strain>
    </source>
</reference>
<dbReference type="InterPro" id="IPR023011">
    <property type="entry name" value="ATP_synth_F0_asu_AS"/>
</dbReference>
<evidence type="ECO:0000256" key="8">
    <source>
        <dbReference type="ARBA" id="ARBA00023065"/>
    </source>
</evidence>
<feature type="transmembrane region" description="Helical" evidence="11">
    <location>
        <begin position="96"/>
        <end position="116"/>
    </location>
</feature>
<comment type="similarity">
    <text evidence="2 11 12">Belongs to the ATPase A chain family.</text>
</comment>
<feature type="transmembrane region" description="Helical" evidence="11">
    <location>
        <begin position="41"/>
        <end position="58"/>
    </location>
</feature>
<name>A0AAU7Z7X0_9BACT</name>
<evidence type="ECO:0000256" key="6">
    <source>
        <dbReference type="ARBA" id="ARBA00022781"/>
    </source>
</evidence>
<keyword evidence="10 11" id="KW-0066">ATP synthesis</keyword>
<feature type="transmembrane region" description="Helical" evidence="11">
    <location>
        <begin position="123"/>
        <end position="142"/>
    </location>
</feature>
<sequence>MPTQTAITLFLNQHFGAFTTSFLEALHVHPKYPAYPITDSFAMELLVFFVLIAYFMLVRMTLSVEKPAAAQHLAEMTHEFVSEQGEQIIGHGSERFTSYLTALGLFILLANLMGVVPGLKSPTAYAVVPLGFALCTFIYYHYHGVRENGWAYIKQFLGPVWWLYPLLLPIEIISHFARVLSLTVRLYANMFAGDLVTIAFFSLVPVGIPLIFLGLHVGVAVVQAYVFFLLASIYLSLAVAHDH</sequence>
<keyword evidence="11" id="KW-1003">Cell membrane</keyword>
<dbReference type="PANTHER" id="PTHR42823:SF3">
    <property type="entry name" value="ATP SYNTHASE SUBUNIT A, CHLOROPLASTIC"/>
    <property type="match status" value="1"/>
</dbReference>
<keyword evidence="9 11" id="KW-0472">Membrane</keyword>
<dbReference type="RefSeq" id="WP_353073865.1">
    <property type="nucleotide sequence ID" value="NZ_CP132938.1"/>
</dbReference>
<evidence type="ECO:0000256" key="3">
    <source>
        <dbReference type="ARBA" id="ARBA00022448"/>
    </source>
</evidence>
<dbReference type="HAMAP" id="MF_01393">
    <property type="entry name" value="ATP_synth_a_bact"/>
    <property type="match status" value="1"/>
</dbReference>
<gene>
    <name evidence="11 13" type="primary">atpB</name>
    <name evidence="13" type="ORF">RBB81_11940</name>
</gene>
<accession>A0AAU7Z7X0</accession>
<dbReference type="SUPFAM" id="SSF81336">
    <property type="entry name" value="F1F0 ATP synthase subunit A"/>
    <property type="match status" value="1"/>
</dbReference>
<dbReference type="Pfam" id="PF00119">
    <property type="entry name" value="ATP-synt_A"/>
    <property type="match status" value="1"/>
</dbReference>
<organism evidence="13">
    <name type="scientific">Tunturiibacter gelidiferens</name>
    <dbReference type="NCBI Taxonomy" id="3069689"/>
    <lineage>
        <taxon>Bacteria</taxon>
        <taxon>Pseudomonadati</taxon>
        <taxon>Acidobacteriota</taxon>
        <taxon>Terriglobia</taxon>
        <taxon>Terriglobales</taxon>
        <taxon>Acidobacteriaceae</taxon>
        <taxon>Tunturiibacter</taxon>
    </lineage>
</organism>
<dbReference type="GO" id="GO:0046933">
    <property type="term" value="F:proton-transporting ATP synthase activity, rotational mechanism"/>
    <property type="evidence" value="ECO:0007669"/>
    <property type="project" value="UniProtKB-UniRule"/>
</dbReference>
<keyword evidence="4 11" id="KW-0138">CF(0)</keyword>
<dbReference type="AlphaFoldDB" id="A0AAU7Z7X0"/>
<keyword evidence="7 11" id="KW-1133">Transmembrane helix</keyword>
<dbReference type="PROSITE" id="PS00449">
    <property type="entry name" value="ATPASE_A"/>
    <property type="match status" value="1"/>
</dbReference>
<dbReference type="PANTHER" id="PTHR42823">
    <property type="entry name" value="ATP SYNTHASE SUBUNIT A, CHLOROPLASTIC"/>
    <property type="match status" value="1"/>
</dbReference>
<evidence type="ECO:0000256" key="5">
    <source>
        <dbReference type="ARBA" id="ARBA00022692"/>
    </source>
</evidence>
<feature type="transmembrane region" description="Helical" evidence="11">
    <location>
        <begin position="195"/>
        <end position="215"/>
    </location>
</feature>
<proteinExistence type="inferred from homology"/>
<evidence type="ECO:0000256" key="4">
    <source>
        <dbReference type="ARBA" id="ARBA00022547"/>
    </source>
</evidence>
<keyword evidence="3 11" id="KW-0813">Transport</keyword>
<feature type="transmembrane region" description="Helical" evidence="11">
    <location>
        <begin position="221"/>
        <end position="240"/>
    </location>
</feature>
<comment type="subcellular location">
    <subcellularLocation>
        <location evidence="11 12">Cell membrane</location>
        <topology evidence="11 12">Multi-pass membrane protein</topology>
    </subcellularLocation>
    <subcellularLocation>
        <location evidence="1">Membrane</location>
        <topology evidence="1">Multi-pass membrane protein</topology>
    </subcellularLocation>
</comment>
<dbReference type="EMBL" id="CP132938">
    <property type="protein sequence ID" value="XCB24605.1"/>
    <property type="molecule type" value="Genomic_DNA"/>
</dbReference>
<dbReference type="PRINTS" id="PR00123">
    <property type="entry name" value="ATPASEA"/>
</dbReference>
<dbReference type="InterPro" id="IPR045082">
    <property type="entry name" value="ATP_syn_F0_a_bact/chloroplast"/>
</dbReference>
<dbReference type="Gene3D" id="1.20.120.220">
    <property type="entry name" value="ATP synthase, F0 complex, subunit A"/>
    <property type="match status" value="1"/>
</dbReference>
<evidence type="ECO:0000256" key="7">
    <source>
        <dbReference type="ARBA" id="ARBA00022989"/>
    </source>
</evidence>
<reference evidence="13" key="1">
    <citation type="submission" date="2023-08" db="EMBL/GenBank/DDBJ databases">
        <authorList>
            <person name="Messyasz A."/>
            <person name="Mannisto M.K."/>
            <person name="Kerkhof L.J."/>
            <person name="Haggblom M."/>
        </authorList>
    </citation>
    <scope>NUCLEOTIDE SEQUENCE</scope>
    <source>
        <strain evidence="13">M8UP39</strain>
    </source>
</reference>
<evidence type="ECO:0000256" key="11">
    <source>
        <dbReference type="HAMAP-Rule" id="MF_01393"/>
    </source>
</evidence>
<dbReference type="InterPro" id="IPR000568">
    <property type="entry name" value="ATP_synth_F0_asu"/>
</dbReference>
<evidence type="ECO:0000313" key="13">
    <source>
        <dbReference type="EMBL" id="XCB24605.1"/>
    </source>
</evidence>
<dbReference type="NCBIfam" id="TIGR01131">
    <property type="entry name" value="ATP_synt_6_or_A"/>
    <property type="match status" value="1"/>
</dbReference>
<evidence type="ECO:0000256" key="9">
    <source>
        <dbReference type="ARBA" id="ARBA00023136"/>
    </source>
</evidence>
<dbReference type="CDD" id="cd00310">
    <property type="entry name" value="ATP-synt_Fo_a_6"/>
    <property type="match status" value="1"/>
</dbReference>
<dbReference type="GO" id="GO:0042777">
    <property type="term" value="P:proton motive force-driven plasma membrane ATP synthesis"/>
    <property type="evidence" value="ECO:0007669"/>
    <property type="project" value="TreeGrafter"/>
</dbReference>